<comment type="caution">
    <text evidence="2">The sequence shown here is derived from an EMBL/GenBank/DDBJ whole genome shotgun (WGS) entry which is preliminary data.</text>
</comment>
<name>E8LMH1_SUCHY</name>
<dbReference type="RefSeq" id="WP_009144109.1">
    <property type="nucleotide sequence ID" value="NZ_GL831062.1"/>
</dbReference>
<sequence>MNEGLSFSEAIKTCYQKIFIINTRACRSEFWYFVIFAFVAHLVLSFCTVFPIIGELIGSLGSLIIIIPFITVSIRRMHDLDKSGLWLLLPALLITLALFLILYGAFATAGILFFLGIVLTLASAVSVILLALLLAHPGTPGQNRFGPDPFQHKIPFSFKPWE</sequence>
<dbReference type="HOGENOM" id="CLU_093674_0_1_6"/>
<dbReference type="Proteomes" id="UP000018458">
    <property type="component" value="Unassembled WGS sequence"/>
</dbReference>
<protein>
    <recommendedName>
        <fullName evidence="4">DUF805 domain-containing protein</fullName>
    </recommendedName>
</protein>
<evidence type="ECO:0000256" key="1">
    <source>
        <dbReference type="SAM" id="Phobius"/>
    </source>
</evidence>
<evidence type="ECO:0000313" key="2">
    <source>
        <dbReference type="EMBL" id="EFY06263.1"/>
    </source>
</evidence>
<dbReference type="Pfam" id="PF05656">
    <property type="entry name" value="DUF805"/>
    <property type="match status" value="1"/>
</dbReference>
<evidence type="ECO:0008006" key="4">
    <source>
        <dbReference type="Google" id="ProtNLM"/>
    </source>
</evidence>
<feature type="transmembrane region" description="Helical" evidence="1">
    <location>
        <begin position="30"/>
        <end position="51"/>
    </location>
</feature>
<feature type="transmembrane region" description="Helical" evidence="1">
    <location>
        <begin position="57"/>
        <end position="74"/>
    </location>
</feature>
<dbReference type="OrthoDB" id="9812349at2"/>
<accession>E8LMH1</accession>
<dbReference type="GO" id="GO:0005886">
    <property type="term" value="C:plasma membrane"/>
    <property type="evidence" value="ECO:0007669"/>
    <property type="project" value="TreeGrafter"/>
</dbReference>
<dbReference type="PANTHER" id="PTHR34980:SF2">
    <property type="entry name" value="INNER MEMBRANE PROTEIN YHAH-RELATED"/>
    <property type="match status" value="1"/>
</dbReference>
<dbReference type="STRING" id="762983.HMPREF9444_01960"/>
<dbReference type="EMBL" id="AEVO01000137">
    <property type="protein sequence ID" value="EFY06263.1"/>
    <property type="molecule type" value="Genomic_DNA"/>
</dbReference>
<keyword evidence="1" id="KW-1133">Transmembrane helix</keyword>
<reference evidence="2 3" key="1">
    <citation type="submission" date="2011-01" db="EMBL/GenBank/DDBJ databases">
        <authorList>
            <person name="Weinstock G."/>
            <person name="Sodergren E."/>
            <person name="Clifton S."/>
            <person name="Fulton L."/>
            <person name="Fulton B."/>
            <person name="Courtney L."/>
            <person name="Fronick C."/>
            <person name="Harrison M."/>
            <person name="Strong C."/>
            <person name="Farmer C."/>
            <person name="Delahaunty K."/>
            <person name="Markovic C."/>
            <person name="Hall O."/>
            <person name="Minx P."/>
            <person name="Tomlinson C."/>
            <person name="Mitreva M."/>
            <person name="Hou S."/>
            <person name="Chen J."/>
            <person name="Wollam A."/>
            <person name="Pepin K.H."/>
            <person name="Johnson M."/>
            <person name="Bhonagiri V."/>
            <person name="Zhang X."/>
            <person name="Suruliraj S."/>
            <person name="Warren W."/>
            <person name="Chinwalla A."/>
            <person name="Mardis E.R."/>
            <person name="Wilson R.K."/>
        </authorList>
    </citation>
    <scope>NUCLEOTIDE SEQUENCE [LARGE SCALE GENOMIC DNA]</scope>
    <source>
        <strain evidence="3">DSM 22608 / JCM 16073 / KCTC 15190 / YIT 12066</strain>
    </source>
</reference>
<feature type="transmembrane region" description="Helical" evidence="1">
    <location>
        <begin position="112"/>
        <end position="135"/>
    </location>
</feature>
<keyword evidence="1" id="KW-0812">Transmembrane</keyword>
<dbReference type="PANTHER" id="PTHR34980">
    <property type="entry name" value="INNER MEMBRANE PROTEIN-RELATED-RELATED"/>
    <property type="match status" value="1"/>
</dbReference>
<dbReference type="AlphaFoldDB" id="E8LMH1"/>
<proteinExistence type="predicted"/>
<keyword evidence="1" id="KW-0472">Membrane</keyword>
<dbReference type="eggNOG" id="COG3152">
    <property type="taxonomic scope" value="Bacteria"/>
</dbReference>
<gene>
    <name evidence="2" type="ORF">HMPREF9444_01960</name>
</gene>
<keyword evidence="3" id="KW-1185">Reference proteome</keyword>
<feature type="transmembrane region" description="Helical" evidence="1">
    <location>
        <begin position="86"/>
        <end position="106"/>
    </location>
</feature>
<organism evidence="2 3">
    <name type="scientific">Succinatimonas hippei (strain DSM 22608 / JCM 16073 / KCTC 15190 / YIT 12066)</name>
    <dbReference type="NCBI Taxonomy" id="762983"/>
    <lineage>
        <taxon>Bacteria</taxon>
        <taxon>Pseudomonadati</taxon>
        <taxon>Pseudomonadota</taxon>
        <taxon>Gammaproteobacteria</taxon>
        <taxon>Aeromonadales</taxon>
        <taxon>Succinivibrionaceae</taxon>
        <taxon>Succinatimonas</taxon>
    </lineage>
</organism>
<evidence type="ECO:0000313" key="3">
    <source>
        <dbReference type="Proteomes" id="UP000018458"/>
    </source>
</evidence>
<dbReference type="InterPro" id="IPR008523">
    <property type="entry name" value="DUF805"/>
</dbReference>